<dbReference type="EMBL" id="GBRH01163179">
    <property type="protein sequence ID" value="JAE34717.1"/>
    <property type="molecule type" value="Transcribed_RNA"/>
</dbReference>
<organism evidence="1">
    <name type="scientific">Arundo donax</name>
    <name type="common">Giant reed</name>
    <name type="synonym">Donax arundinaceus</name>
    <dbReference type="NCBI Taxonomy" id="35708"/>
    <lineage>
        <taxon>Eukaryota</taxon>
        <taxon>Viridiplantae</taxon>
        <taxon>Streptophyta</taxon>
        <taxon>Embryophyta</taxon>
        <taxon>Tracheophyta</taxon>
        <taxon>Spermatophyta</taxon>
        <taxon>Magnoliopsida</taxon>
        <taxon>Liliopsida</taxon>
        <taxon>Poales</taxon>
        <taxon>Poaceae</taxon>
        <taxon>PACMAD clade</taxon>
        <taxon>Arundinoideae</taxon>
        <taxon>Arundineae</taxon>
        <taxon>Arundo</taxon>
    </lineage>
</organism>
<reference evidence="1" key="2">
    <citation type="journal article" date="2015" name="Data Brief">
        <title>Shoot transcriptome of the giant reed, Arundo donax.</title>
        <authorList>
            <person name="Barrero R.A."/>
            <person name="Guerrero F.D."/>
            <person name="Moolhuijzen P."/>
            <person name="Goolsby J.A."/>
            <person name="Tidwell J."/>
            <person name="Bellgard S.E."/>
            <person name="Bellgard M.I."/>
        </authorList>
    </citation>
    <scope>NUCLEOTIDE SEQUENCE</scope>
    <source>
        <tissue evidence="1">Shoot tissue taken approximately 20 cm above the soil surface</tissue>
    </source>
</reference>
<reference evidence="1" key="1">
    <citation type="submission" date="2014-09" db="EMBL/GenBank/DDBJ databases">
        <authorList>
            <person name="Magalhaes I.L.F."/>
            <person name="Oliveira U."/>
            <person name="Santos F.R."/>
            <person name="Vidigal T.H.D.A."/>
            <person name="Brescovit A.D."/>
            <person name="Santos A.J."/>
        </authorList>
    </citation>
    <scope>NUCLEOTIDE SEQUENCE</scope>
    <source>
        <tissue evidence="1">Shoot tissue taken approximately 20 cm above the soil surface</tissue>
    </source>
</reference>
<protein>
    <submittedName>
        <fullName evidence="1">Uncharacterized protein</fullName>
    </submittedName>
</protein>
<name>A0A0A9HD97_ARUDO</name>
<proteinExistence type="predicted"/>
<accession>A0A0A9HD97</accession>
<dbReference type="AlphaFoldDB" id="A0A0A9HD97"/>
<sequence>MIFIVNRTKTLFRTLENGKFTHKITYQNCSALQPGACFVEQVLPDNLRQRLLSCTLPFVQ</sequence>
<evidence type="ECO:0000313" key="1">
    <source>
        <dbReference type="EMBL" id="JAE34717.1"/>
    </source>
</evidence>